<keyword evidence="3" id="KW-1185">Reference proteome</keyword>
<dbReference type="eggNOG" id="KOG1198">
    <property type="taxonomic scope" value="Eukaryota"/>
</dbReference>
<organism evidence="2 3">
    <name type="scientific">Cladophialophora psammophila CBS 110553</name>
    <dbReference type="NCBI Taxonomy" id="1182543"/>
    <lineage>
        <taxon>Eukaryota</taxon>
        <taxon>Fungi</taxon>
        <taxon>Dikarya</taxon>
        <taxon>Ascomycota</taxon>
        <taxon>Pezizomycotina</taxon>
        <taxon>Eurotiomycetes</taxon>
        <taxon>Chaetothyriomycetidae</taxon>
        <taxon>Chaetothyriales</taxon>
        <taxon>Herpotrichiellaceae</taxon>
        <taxon>Cladophialophora</taxon>
    </lineage>
</organism>
<name>W9WCF6_9EURO</name>
<dbReference type="EMBL" id="AMGX01000024">
    <property type="protein sequence ID" value="EXJ65643.1"/>
    <property type="molecule type" value="Genomic_DNA"/>
</dbReference>
<dbReference type="InterPro" id="IPR036291">
    <property type="entry name" value="NAD(P)-bd_dom_sf"/>
</dbReference>
<protein>
    <submittedName>
        <fullName evidence="2">Alcohol dehydrogenase</fullName>
    </submittedName>
</protein>
<dbReference type="GeneID" id="19195860"/>
<dbReference type="Pfam" id="PF00107">
    <property type="entry name" value="ADH_zinc_N"/>
    <property type="match status" value="1"/>
</dbReference>
<dbReference type="OrthoDB" id="3509362at2759"/>
<evidence type="ECO:0000259" key="1">
    <source>
        <dbReference type="Pfam" id="PF00107"/>
    </source>
</evidence>
<comment type="caution">
    <text evidence="2">The sequence shown here is derived from an EMBL/GenBank/DDBJ whole genome shotgun (WGS) entry which is preliminary data.</text>
</comment>
<dbReference type="Gene3D" id="3.40.50.720">
    <property type="entry name" value="NAD(P)-binding Rossmann-like Domain"/>
    <property type="match status" value="1"/>
</dbReference>
<dbReference type="PANTHER" id="PTHR45033">
    <property type="match status" value="1"/>
</dbReference>
<dbReference type="InterPro" id="IPR052711">
    <property type="entry name" value="Zinc_ADH-like"/>
</dbReference>
<dbReference type="Proteomes" id="UP000019471">
    <property type="component" value="Unassembled WGS sequence"/>
</dbReference>
<dbReference type="AlphaFoldDB" id="W9WCF6"/>
<dbReference type="STRING" id="1182543.W9WCF6"/>
<reference evidence="2 3" key="1">
    <citation type="submission" date="2013-03" db="EMBL/GenBank/DDBJ databases">
        <title>The Genome Sequence of Cladophialophora psammophila CBS 110553.</title>
        <authorList>
            <consortium name="The Broad Institute Genomics Platform"/>
            <person name="Cuomo C."/>
            <person name="de Hoog S."/>
            <person name="Gorbushina A."/>
            <person name="Walker B."/>
            <person name="Young S.K."/>
            <person name="Zeng Q."/>
            <person name="Gargeya S."/>
            <person name="Fitzgerald M."/>
            <person name="Haas B."/>
            <person name="Abouelleil A."/>
            <person name="Allen A.W."/>
            <person name="Alvarado L."/>
            <person name="Arachchi H.M."/>
            <person name="Berlin A.M."/>
            <person name="Chapman S.B."/>
            <person name="Gainer-Dewar J."/>
            <person name="Goldberg J."/>
            <person name="Griggs A."/>
            <person name="Gujja S."/>
            <person name="Hansen M."/>
            <person name="Howarth C."/>
            <person name="Imamovic A."/>
            <person name="Ireland A."/>
            <person name="Larimer J."/>
            <person name="McCowan C."/>
            <person name="Murphy C."/>
            <person name="Pearson M."/>
            <person name="Poon T.W."/>
            <person name="Priest M."/>
            <person name="Roberts A."/>
            <person name="Saif S."/>
            <person name="Shea T."/>
            <person name="Sisk P."/>
            <person name="Sykes S."/>
            <person name="Wortman J."/>
            <person name="Nusbaum C."/>
            <person name="Birren B."/>
        </authorList>
    </citation>
    <scope>NUCLEOTIDE SEQUENCE [LARGE SCALE GENOMIC DNA]</scope>
    <source>
        <strain evidence="2 3">CBS 110553</strain>
    </source>
</reference>
<dbReference type="SUPFAM" id="SSF51735">
    <property type="entry name" value="NAD(P)-binding Rossmann-fold domains"/>
    <property type="match status" value="1"/>
</dbReference>
<dbReference type="HOGENOM" id="CLU_1992395_0_0_1"/>
<gene>
    <name evidence="2" type="ORF">A1O5_11170</name>
</gene>
<sequence>MASFAFFLLSWDWNQNFLKQAACLPCAGLTAWNGLNGLNALGKSHTVVVQGTGGVSMMALKLAASSGADLILTSSSDAKLEQVKTLYGLGSIKTINYKTCPRWEEEVLRLTHNAGVDITIENGGG</sequence>
<proteinExistence type="predicted"/>
<dbReference type="RefSeq" id="XP_007749933.1">
    <property type="nucleotide sequence ID" value="XM_007751743.1"/>
</dbReference>
<feature type="domain" description="Alcohol dehydrogenase-like C-terminal" evidence="1">
    <location>
        <begin position="54"/>
        <end position="124"/>
    </location>
</feature>
<evidence type="ECO:0000313" key="2">
    <source>
        <dbReference type="EMBL" id="EXJ65643.1"/>
    </source>
</evidence>
<dbReference type="PANTHER" id="PTHR45033:SF2">
    <property type="entry name" value="ZINC-TYPE ALCOHOL DEHYDROGENASE-LIKE PROTEIN C1773.06C"/>
    <property type="match status" value="1"/>
</dbReference>
<dbReference type="InterPro" id="IPR013149">
    <property type="entry name" value="ADH-like_C"/>
</dbReference>
<evidence type="ECO:0000313" key="3">
    <source>
        <dbReference type="Proteomes" id="UP000019471"/>
    </source>
</evidence>
<accession>W9WCF6</accession>